<keyword evidence="10" id="KW-0482">Metalloprotease</keyword>
<keyword evidence="4" id="KW-0934">Plastid</keyword>
<evidence type="ECO:0000256" key="13">
    <source>
        <dbReference type="SAM" id="Phobius"/>
    </source>
</evidence>
<protein>
    <recommendedName>
        <fullName evidence="14">Peptidase M50 domain-containing protein</fullName>
    </recommendedName>
</protein>
<feature type="transmembrane region" description="Helical" evidence="13">
    <location>
        <begin position="250"/>
        <end position="266"/>
    </location>
</feature>
<evidence type="ECO:0000256" key="4">
    <source>
        <dbReference type="ARBA" id="ARBA00022640"/>
    </source>
</evidence>
<comment type="similarity">
    <text evidence="2">Belongs to the peptidase M50B family.</text>
</comment>
<dbReference type="PANTHER" id="PTHR31412:SF5">
    <property type="entry name" value="ZINC METALLOPROTEASE EGY2, CHLOROPLASTIC-RELATED"/>
    <property type="match status" value="1"/>
</dbReference>
<keyword evidence="8" id="KW-0809">Transit peptide</keyword>
<feature type="transmembrane region" description="Helical" evidence="13">
    <location>
        <begin position="548"/>
        <end position="569"/>
    </location>
</feature>
<evidence type="ECO:0000256" key="11">
    <source>
        <dbReference type="ARBA" id="ARBA00023136"/>
    </source>
</evidence>
<gene>
    <name evidence="15" type="ORF">DH2020_030408</name>
</gene>
<reference evidence="15 16" key="1">
    <citation type="journal article" date="2021" name="Comput. Struct. Biotechnol. J.">
        <title>De novo genome assembly of the potent medicinal plant Rehmannia glutinosa using nanopore technology.</title>
        <authorList>
            <person name="Ma L."/>
            <person name="Dong C."/>
            <person name="Song C."/>
            <person name="Wang X."/>
            <person name="Zheng X."/>
            <person name="Niu Y."/>
            <person name="Chen S."/>
            <person name="Feng W."/>
        </authorList>
    </citation>
    <scope>NUCLEOTIDE SEQUENCE [LARGE SCALE GENOMIC DNA]</scope>
    <source>
        <strain evidence="15">DH-2019</strain>
    </source>
</reference>
<evidence type="ECO:0000256" key="2">
    <source>
        <dbReference type="ARBA" id="ARBA00007931"/>
    </source>
</evidence>
<evidence type="ECO:0000256" key="7">
    <source>
        <dbReference type="ARBA" id="ARBA00022801"/>
    </source>
</evidence>
<evidence type="ECO:0000313" key="15">
    <source>
        <dbReference type="EMBL" id="KAK6135842.1"/>
    </source>
</evidence>
<proteinExistence type="inferred from homology"/>
<feature type="region of interest" description="Disordered" evidence="12">
    <location>
        <begin position="70"/>
        <end position="93"/>
    </location>
</feature>
<dbReference type="CDD" id="cd06160">
    <property type="entry name" value="S2P-M50_like_2"/>
    <property type="match status" value="1"/>
</dbReference>
<accession>A0ABR0VKU6</accession>
<evidence type="ECO:0000256" key="9">
    <source>
        <dbReference type="ARBA" id="ARBA00022989"/>
    </source>
</evidence>
<evidence type="ECO:0000313" key="16">
    <source>
        <dbReference type="Proteomes" id="UP001318860"/>
    </source>
</evidence>
<feature type="compositionally biased region" description="Acidic residues" evidence="12">
    <location>
        <begin position="72"/>
        <end position="84"/>
    </location>
</feature>
<dbReference type="Pfam" id="PF02163">
    <property type="entry name" value="Peptidase_M50"/>
    <property type="match status" value="1"/>
</dbReference>
<feature type="transmembrane region" description="Helical" evidence="13">
    <location>
        <begin position="499"/>
        <end position="528"/>
    </location>
</feature>
<keyword evidence="5" id="KW-0645">Protease</keyword>
<dbReference type="Proteomes" id="UP001318860">
    <property type="component" value="Unassembled WGS sequence"/>
</dbReference>
<evidence type="ECO:0000256" key="1">
    <source>
        <dbReference type="ARBA" id="ARBA00004508"/>
    </source>
</evidence>
<keyword evidence="7" id="KW-0378">Hydrolase</keyword>
<evidence type="ECO:0000256" key="5">
    <source>
        <dbReference type="ARBA" id="ARBA00022670"/>
    </source>
</evidence>
<evidence type="ECO:0000256" key="10">
    <source>
        <dbReference type="ARBA" id="ARBA00023049"/>
    </source>
</evidence>
<name>A0ABR0VKU6_REHGL</name>
<dbReference type="InterPro" id="IPR044838">
    <property type="entry name" value="EGY1-like"/>
</dbReference>
<organism evidence="15 16">
    <name type="scientific">Rehmannia glutinosa</name>
    <name type="common">Chinese foxglove</name>
    <dbReference type="NCBI Taxonomy" id="99300"/>
    <lineage>
        <taxon>Eukaryota</taxon>
        <taxon>Viridiplantae</taxon>
        <taxon>Streptophyta</taxon>
        <taxon>Embryophyta</taxon>
        <taxon>Tracheophyta</taxon>
        <taxon>Spermatophyta</taxon>
        <taxon>Magnoliopsida</taxon>
        <taxon>eudicotyledons</taxon>
        <taxon>Gunneridae</taxon>
        <taxon>Pentapetalae</taxon>
        <taxon>asterids</taxon>
        <taxon>lamiids</taxon>
        <taxon>Lamiales</taxon>
        <taxon>Orobanchaceae</taxon>
        <taxon>Rehmannieae</taxon>
        <taxon>Rehmannia</taxon>
    </lineage>
</organism>
<sequence>MRSSINSELCSIWVFAAMNLSASFGGNFVIPLSRCNSCSHIRFSSPSIAGWKFSSRHLLRGNLKVVCRVSETETEPESNNEEGDNQSAESDMLETKSLVNDDSDETNDAQAKIEQDVQDVQVASGSPLPGVKKQEFDESIRIPKETIDILKDQVFGFDTFFVTSQEPYEGGVLFKGNLRGQAAKSYEKIARRMDVGASASSVCVGQFLGFNPEDDKPVAVVVPRKTLQPDTTGSLSVPLILDIVETVPEWFAAGAFGLVTIFTLLLRNVPALQTNLLSVFDNVDLLKNGLPGALVTALILGVHEISHFLVAKEAGIKLGVPYFVPSWQISHFISDPDNERAITERLYLRCALEDKTEHPTVNFSGCSNFVKIGSFGSITRILNIVPKREDLLKVAAAGPLAGFALGFVLLLLGFVLPPADELGVIVDPSVFHESLLVGGIAKLLLGDVLKEGTPLSINPLVIWAWAGLLINAINSIPAGELDGGRISFAIWGRKASSRFTGASIVLLGLGSLFNDVAFYWVVLIFFLQRGPIAPLSEEITDPDDKYKALGIAVLLLGLLMQYITCKWTFYAGYRSEKWKVSWEALSNMFSNWEFIAQMTSHDLDGFPMTLVTDATQEIQTQSKAPAIS</sequence>
<evidence type="ECO:0000256" key="8">
    <source>
        <dbReference type="ARBA" id="ARBA00022946"/>
    </source>
</evidence>
<comment type="caution">
    <text evidence="15">The sequence shown here is derived from an EMBL/GenBank/DDBJ whole genome shotgun (WGS) entry which is preliminary data.</text>
</comment>
<evidence type="ECO:0000256" key="3">
    <source>
        <dbReference type="ARBA" id="ARBA00022528"/>
    </source>
</evidence>
<feature type="transmembrane region" description="Helical" evidence="13">
    <location>
        <begin position="394"/>
        <end position="416"/>
    </location>
</feature>
<evidence type="ECO:0000256" key="6">
    <source>
        <dbReference type="ARBA" id="ARBA00022692"/>
    </source>
</evidence>
<keyword evidence="9 13" id="KW-1133">Transmembrane helix</keyword>
<evidence type="ECO:0000256" key="12">
    <source>
        <dbReference type="SAM" id="MobiDB-lite"/>
    </source>
</evidence>
<dbReference type="EMBL" id="JABTTQ020001065">
    <property type="protein sequence ID" value="KAK6135842.1"/>
    <property type="molecule type" value="Genomic_DNA"/>
</dbReference>
<comment type="subcellular location">
    <subcellularLocation>
        <location evidence="1">Plastid</location>
        <location evidence="1">Chloroplast membrane</location>
        <topology evidence="1">Multi-pass membrane protein</topology>
    </subcellularLocation>
</comment>
<feature type="domain" description="Peptidase M50" evidence="14">
    <location>
        <begin position="293"/>
        <end position="499"/>
    </location>
</feature>
<keyword evidence="3" id="KW-0150">Chloroplast</keyword>
<feature type="transmembrane region" description="Helical" evidence="13">
    <location>
        <begin position="460"/>
        <end position="478"/>
    </location>
</feature>
<dbReference type="PANTHER" id="PTHR31412">
    <property type="entry name" value="ZINC METALLOPROTEASE EGY1"/>
    <property type="match status" value="1"/>
</dbReference>
<keyword evidence="11 13" id="KW-0472">Membrane</keyword>
<evidence type="ECO:0000259" key="14">
    <source>
        <dbReference type="Pfam" id="PF02163"/>
    </source>
</evidence>
<keyword evidence="6 13" id="KW-0812">Transmembrane</keyword>
<dbReference type="InterPro" id="IPR008915">
    <property type="entry name" value="Peptidase_M50"/>
</dbReference>
<keyword evidence="16" id="KW-1185">Reference proteome</keyword>